<dbReference type="AlphaFoldDB" id="A0A4Z2DZQ1"/>
<reference evidence="2 3" key="1">
    <citation type="submission" date="2019-03" db="EMBL/GenBank/DDBJ databases">
        <title>First draft genome of Liparis tanakae, snailfish: a comprehensive survey of snailfish specific genes.</title>
        <authorList>
            <person name="Kim W."/>
            <person name="Song I."/>
            <person name="Jeong J.-H."/>
            <person name="Kim D."/>
            <person name="Kim S."/>
            <person name="Ryu S."/>
            <person name="Song J.Y."/>
            <person name="Lee S.K."/>
        </authorList>
    </citation>
    <scope>NUCLEOTIDE SEQUENCE [LARGE SCALE GENOMIC DNA]</scope>
    <source>
        <tissue evidence="2">Muscle</tissue>
    </source>
</reference>
<keyword evidence="3" id="KW-1185">Reference proteome</keyword>
<sequence length="83" mass="9184">MRRSWGSMVSACLGWTPKKAASKWLMSFSFPFLLGRPYRPREERSHPPGSIEPLEACEQPAGFNRRRAAQGPPAPLGTGPMSL</sequence>
<evidence type="ECO:0000313" key="3">
    <source>
        <dbReference type="Proteomes" id="UP000314294"/>
    </source>
</evidence>
<evidence type="ECO:0000313" key="2">
    <source>
        <dbReference type="EMBL" id="TNN22005.1"/>
    </source>
</evidence>
<proteinExistence type="predicted"/>
<name>A0A4Z2DZQ1_9TELE</name>
<organism evidence="2 3">
    <name type="scientific">Liparis tanakae</name>
    <name type="common">Tanaka's snailfish</name>
    <dbReference type="NCBI Taxonomy" id="230148"/>
    <lineage>
        <taxon>Eukaryota</taxon>
        <taxon>Metazoa</taxon>
        <taxon>Chordata</taxon>
        <taxon>Craniata</taxon>
        <taxon>Vertebrata</taxon>
        <taxon>Euteleostomi</taxon>
        <taxon>Actinopterygii</taxon>
        <taxon>Neopterygii</taxon>
        <taxon>Teleostei</taxon>
        <taxon>Neoteleostei</taxon>
        <taxon>Acanthomorphata</taxon>
        <taxon>Eupercaria</taxon>
        <taxon>Perciformes</taxon>
        <taxon>Cottioidei</taxon>
        <taxon>Cottales</taxon>
        <taxon>Liparidae</taxon>
        <taxon>Liparis</taxon>
    </lineage>
</organism>
<dbReference type="Proteomes" id="UP000314294">
    <property type="component" value="Unassembled WGS sequence"/>
</dbReference>
<accession>A0A4Z2DZQ1</accession>
<comment type="caution">
    <text evidence="2">The sequence shown here is derived from an EMBL/GenBank/DDBJ whole genome shotgun (WGS) entry which is preliminary data.</text>
</comment>
<feature type="region of interest" description="Disordered" evidence="1">
    <location>
        <begin position="39"/>
        <end position="83"/>
    </location>
</feature>
<dbReference type="EMBL" id="SRLO01024707">
    <property type="protein sequence ID" value="TNN22005.1"/>
    <property type="molecule type" value="Genomic_DNA"/>
</dbReference>
<gene>
    <name evidence="2" type="ORF">EYF80_067884</name>
</gene>
<protein>
    <submittedName>
        <fullName evidence="2">Uncharacterized protein</fullName>
    </submittedName>
</protein>
<evidence type="ECO:0000256" key="1">
    <source>
        <dbReference type="SAM" id="MobiDB-lite"/>
    </source>
</evidence>